<dbReference type="AlphaFoldDB" id="A0A9W7CX00"/>
<dbReference type="PROSITE" id="PS50088">
    <property type="entry name" value="ANK_REPEAT"/>
    <property type="match status" value="1"/>
</dbReference>
<protein>
    <submittedName>
        <fullName evidence="2">Unnamed protein product</fullName>
    </submittedName>
</protein>
<feature type="repeat" description="ANK" evidence="1">
    <location>
        <begin position="5"/>
        <end position="47"/>
    </location>
</feature>
<dbReference type="Gene3D" id="1.25.40.20">
    <property type="entry name" value="Ankyrin repeat-containing domain"/>
    <property type="match status" value="1"/>
</dbReference>
<gene>
    <name evidence="2" type="ORF">Pfra01_001347200</name>
</gene>
<comment type="caution">
    <text evidence="2">The sequence shown here is derived from an EMBL/GenBank/DDBJ whole genome shotgun (WGS) entry which is preliminary data.</text>
</comment>
<dbReference type="Pfam" id="PF00023">
    <property type="entry name" value="Ank"/>
    <property type="match status" value="1"/>
</dbReference>
<dbReference type="EMBL" id="BSXT01001387">
    <property type="protein sequence ID" value="GMF41913.1"/>
    <property type="molecule type" value="Genomic_DNA"/>
</dbReference>
<dbReference type="OrthoDB" id="158567at2759"/>
<dbReference type="Proteomes" id="UP001165121">
    <property type="component" value="Unassembled WGS sequence"/>
</dbReference>
<dbReference type="SUPFAM" id="SSF52540">
    <property type="entry name" value="P-loop containing nucleoside triphosphate hydrolases"/>
    <property type="match status" value="1"/>
</dbReference>
<dbReference type="InterPro" id="IPR036770">
    <property type="entry name" value="Ankyrin_rpt-contain_sf"/>
</dbReference>
<dbReference type="InterPro" id="IPR027417">
    <property type="entry name" value="P-loop_NTPase"/>
</dbReference>
<name>A0A9W7CX00_9STRA</name>
<accession>A0A9W7CX00</accession>
<keyword evidence="1" id="KW-0040">ANK repeat</keyword>
<reference evidence="2" key="1">
    <citation type="submission" date="2023-04" db="EMBL/GenBank/DDBJ databases">
        <title>Phytophthora fragariaefolia NBRC 109709.</title>
        <authorList>
            <person name="Ichikawa N."/>
            <person name="Sato H."/>
            <person name="Tonouchi N."/>
        </authorList>
    </citation>
    <scope>NUCLEOTIDE SEQUENCE</scope>
    <source>
        <strain evidence="2">NBRC 109709</strain>
    </source>
</reference>
<evidence type="ECO:0000256" key="1">
    <source>
        <dbReference type="PROSITE-ProRule" id="PRU00023"/>
    </source>
</evidence>
<dbReference type="SUPFAM" id="SSF48403">
    <property type="entry name" value="Ankyrin repeat"/>
    <property type="match status" value="1"/>
</dbReference>
<sequence length="204" mass="22478">MYVQDGLTVIHHAVSSSSTEVVELLFSSTEVVELLLKQNADAHALTKGHNALSPMILVKHDNLGDDYLAVVRLLCSQEPTIKLPPSTQTPPLEKHKLGILACAQYWQSHKQNHPLLEVPSEVIKNGEEAVKSYLAELEKTDASELVYRLKICVVGPSTWGKTSFIRSMTEGVQEDIPIANQTIGIDLFSLKLVEEGGPNRTEVK</sequence>
<dbReference type="InterPro" id="IPR002110">
    <property type="entry name" value="Ankyrin_rpt"/>
</dbReference>
<evidence type="ECO:0000313" key="3">
    <source>
        <dbReference type="Proteomes" id="UP001165121"/>
    </source>
</evidence>
<organism evidence="2 3">
    <name type="scientific">Phytophthora fragariaefolia</name>
    <dbReference type="NCBI Taxonomy" id="1490495"/>
    <lineage>
        <taxon>Eukaryota</taxon>
        <taxon>Sar</taxon>
        <taxon>Stramenopiles</taxon>
        <taxon>Oomycota</taxon>
        <taxon>Peronosporomycetes</taxon>
        <taxon>Peronosporales</taxon>
        <taxon>Peronosporaceae</taxon>
        <taxon>Phytophthora</taxon>
    </lineage>
</organism>
<keyword evidence="3" id="KW-1185">Reference proteome</keyword>
<proteinExistence type="predicted"/>
<evidence type="ECO:0000313" key="2">
    <source>
        <dbReference type="EMBL" id="GMF41913.1"/>
    </source>
</evidence>